<dbReference type="AlphaFoldDB" id="A0A0P1GWJ4"/>
<dbReference type="InterPro" id="IPR011195">
    <property type="entry name" value="UCP010256"/>
</dbReference>
<dbReference type="RefSeq" id="WP_058247976.1">
    <property type="nucleotide sequence ID" value="NZ_CYSE01000004.1"/>
</dbReference>
<dbReference type="InterPro" id="IPR002035">
    <property type="entry name" value="VWF_A"/>
</dbReference>
<gene>
    <name evidence="3" type="ORF">TRN7648_02482</name>
</gene>
<dbReference type="PANTHER" id="PTHR39338">
    <property type="entry name" value="BLL5662 PROTEIN-RELATED"/>
    <property type="match status" value="1"/>
</dbReference>
<dbReference type="PANTHER" id="PTHR39338:SF6">
    <property type="entry name" value="BLL5662 PROTEIN"/>
    <property type="match status" value="1"/>
</dbReference>
<organism evidence="3 4">
    <name type="scientific">Tropicibacter naphthalenivorans</name>
    <dbReference type="NCBI Taxonomy" id="441103"/>
    <lineage>
        <taxon>Bacteria</taxon>
        <taxon>Pseudomonadati</taxon>
        <taxon>Pseudomonadota</taxon>
        <taxon>Alphaproteobacteria</taxon>
        <taxon>Rhodobacterales</taxon>
        <taxon>Roseobacteraceae</taxon>
        <taxon>Tropicibacter</taxon>
    </lineage>
</organism>
<dbReference type="Gene3D" id="3.40.50.410">
    <property type="entry name" value="von Willebrand factor, type A domain"/>
    <property type="match status" value="1"/>
</dbReference>
<accession>A0A0P1GWJ4</accession>
<name>A0A0P1GWJ4_9RHOB</name>
<feature type="domain" description="VWFA" evidence="2">
    <location>
        <begin position="219"/>
        <end position="385"/>
    </location>
</feature>
<keyword evidence="4" id="KW-1185">Reference proteome</keyword>
<proteinExistence type="predicted"/>
<protein>
    <submittedName>
        <fullName evidence="3">VWA domain containing CoxE-like protein</fullName>
    </submittedName>
</protein>
<dbReference type="InterPro" id="IPR008912">
    <property type="entry name" value="Uncharacterised_CoxE"/>
</dbReference>
<sequence>MSRVTRFAARDPGPAARVAGFFGHLRENGFALGVAEAGVGMRALGSVVASDVGQARAALRAVCCGSAEEVARFDDLFDSYWLAEGRVRSRVMPSDQQADETMRSTRKGEGAQAEGAGRIETPDGSGGGEAEADGTGKLVASDIRNLMKKDLRDLVDLGDIREAEQVAIRLGKALRDRRSRRRKAATRGQQVDYRRTVRRAVATGGVPIRLARRTRPDRPVRIVALCDVSGSMLVYARVFLAFLAGLMRADEASDAYLFHTRLVRITEALRDEDPMRALNRVTLLAQGIGGGSRIGGALQDFARGYARRLVDGRSVVVILSDGYDTDPPEALAEALARLRKRGCRIVWLNPLKGWRGYEPVARGMAAALPYLDLFEAANTLGDLAALEDKLGAI</sequence>
<dbReference type="OrthoDB" id="9790469at2"/>
<dbReference type="Proteomes" id="UP000054935">
    <property type="component" value="Unassembled WGS sequence"/>
</dbReference>
<dbReference type="EMBL" id="CYSE01000004">
    <property type="protein sequence ID" value="CUH79458.1"/>
    <property type="molecule type" value="Genomic_DNA"/>
</dbReference>
<dbReference type="CDD" id="cd00198">
    <property type="entry name" value="vWFA"/>
    <property type="match status" value="1"/>
</dbReference>
<feature type="compositionally biased region" description="Basic and acidic residues" evidence="1">
    <location>
        <begin position="100"/>
        <end position="109"/>
    </location>
</feature>
<evidence type="ECO:0000256" key="1">
    <source>
        <dbReference type="SAM" id="MobiDB-lite"/>
    </source>
</evidence>
<evidence type="ECO:0000313" key="4">
    <source>
        <dbReference type="Proteomes" id="UP000054935"/>
    </source>
</evidence>
<dbReference type="PIRSF" id="PIRSF010256">
    <property type="entry name" value="CoxE_vWa"/>
    <property type="match status" value="1"/>
</dbReference>
<evidence type="ECO:0000313" key="3">
    <source>
        <dbReference type="EMBL" id="CUH79458.1"/>
    </source>
</evidence>
<dbReference type="SUPFAM" id="SSF53300">
    <property type="entry name" value="vWA-like"/>
    <property type="match status" value="1"/>
</dbReference>
<dbReference type="InterPro" id="IPR036465">
    <property type="entry name" value="vWFA_dom_sf"/>
</dbReference>
<dbReference type="Pfam" id="PF05762">
    <property type="entry name" value="VWA_CoxE"/>
    <property type="match status" value="1"/>
</dbReference>
<evidence type="ECO:0000259" key="2">
    <source>
        <dbReference type="SMART" id="SM00327"/>
    </source>
</evidence>
<dbReference type="SMART" id="SM00327">
    <property type="entry name" value="VWA"/>
    <property type="match status" value="1"/>
</dbReference>
<dbReference type="STRING" id="441103.TRN7648_02482"/>
<reference evidence="3 4" key="1">
    <citation type="submission" date="2015-09" db="EMBL/GenBank/DDBJ databases">
        <authorList>
            <consortium name="Swine Surveillance"/>
        </authorList>
    </citation>
    <scope>NUCLEOTIDE SEQUENCE [LARGE SCALE GENOMIC DNA]</scope>
    <source>
        <strain evidence="3 4">CECT 7648</strain>
    </source>
</reference>
<feature type="region of interest" description="Disordered" evidence="1">
    <location>
        <begin position="91"/>
        <end position="134"/>
    </location>
</feature>